<comment type="subcellular location">
    <subcellularLocation>
        <location evidence="1">Membrane</location>
        <topology evidence="1">Multi-pass membrane protein</topology>
    </subcellularLocation>
</comment>
<evidence type="ECO:0000256" key="1">
    <source>
        <dbReference type="ARBA" id="ARBA00004141"/>
    </source>
</evidence>
<dbReference type="EMBL" id="JAEUBD010001468">
    <property type="protein sequence ID" value="KAH3661107.1"/>
    <property type="molecule type" value="Genomic_DNA"/>
</dbReference>
<dbReference type="Pfam" id="PF00999">
    <property type="entry name" value="Na_H_Exchanger"/>
    <property type="match status" value="1"/>
</dbReference>
<feature type="transmembrane region" description="Helical" evidence="12">
    <location>
        <begin position="36"/>
        <end position="54"/>
    </location>
</feature>
<evidence type="ECO:0000256" key="7">
    <source>
        <dbReference type="ARBA" id="ARBA00023053"/>
    </source>
</evidence>
<feature type="domain" description="Cation/H+ exchanger transmembrane" evidence="13">
    <location>
        <begin position="23"/>
        <end position="432"/>
    </location>
</feature>
<evidence type="ECO:0000256" key="6">
    <source>
        <dbReference type="ARBA" id="ARBA00022989"/>
    </source>
</evidence>
<evidence type="ECO:0000256" key="8">
    <source>
        <dbReference type="ARBA" id="ARBA00023065"/>
    </source>
</evidence>
<evidence type="ECO:0000256" key="3">
    <source>
        <dbReference type="ARBA" id="ARBA00022448"/>
    </source>
</evidence>
<keyword evidence="10" id="KW-0739">Sodium transport</keyword>
<feature type="transmembrane region" description="Helical" evidence="12">
    <location>
        <begin position="104"/>
        <end position="125"/>
    </location>
</feature>
<gene>
    <name evidence="14" type="ORF">OGATHE_005440</name>
</gene>
<evidence type="ECO:0000259" key="13">
    <source>
        <dbReference type="Pfam" id="PF00999"/>
    </source>
</evidence>
<keyword evidence="7" id="KW-0915">Sodium</keyword>
<dbReference type="GO" id="GO:0005886">
    <property type="term" value="C:plasma membrane"/>
    <property type="evidence" value="ECO:0007669"/>
    <property type="project" value="InterPro"/>
</dbReference>
<keyword evidence="6 12" id="KW-1133">Transmembrane helix</keyword>
<name>A0A9P8NXP1_9ASCO</name>
<feature type="transmembrane region" description="Helical" evidence="12">
    <location>
        <begin position="12"/>
        <end position="31"/>
    </location>
</feature>
<dbReference type="AlphaFoldDB" id="A0A9P8NXP1"/>
<keyword evidence="15" id="KW-1185">Reference proteome</keyword>
<reference evidence="14" key="1">
    <citation type="journal article" date="2021" name="Open Biol.">
        <title>Shared evolutionary footprints suggest mitochondrial oxidative damage underlies multiple complex I losses in fungi.</title>
        <authorList>
            <person name="Schikora-Tamarit M.A."/>
            <person name="Marcet-Houben M."/>
            <person name="Nosek J."/>
            <person name="Gabaldon T."/>
        </authorList>
    </citation>
    <scope>NUCLEOTIDE SEQUENCE</scope>
    <source>
        <strain evidence="14">NCAIM Y.01608</strain>
    </source>
</reference>
<protein>
    <recommendedName>
        <fullName evidence="13">Cation/H+ exchanger transmembrane domain-containing protein</fullName>
    </recommendedName>
</protein>
<dbReference type="GO" id="GO:0120029">
    <property type="term" value="P:proton export across plasma membrane"/>
    <property type="evidence" value="ECO:0007669"/>
    <property type="project" value="InterPro"/>
</dbReference>
<dbReference type="GO" id="GO:0036376">
    <property type="term" value="P:sodium ion export across plasma membrane"/>
    <property type="evidence" value="ECO:0007669"/>
    <property type="project" value="InterPro"/>
</dbReference>
<dbReference type="PANTHER" id="PTHR31382">
    <property type="entry name" value="NA(+)/H(+) ANTIPORTER"/>
    <property type="match status" value="1"/>
</dbReference>
<evidence type="ECO:0000256" key="10">
    <source>
        <dbReference type="ARBA" id="ARBA00023201"/>
    </source>
</evidence>
<keyword evidence="5 12" id="KW-0812">Transmembrane</keyword>
<keyword evidence="9 12" id="KW-0472">Membrane</keyword>
<comment type="similarity">
    <text evidence="2">Belongs to the fungal Na(+)/H(+) exchanger family.</text>
</comment>
<organism evidence="14 15">
    <name type="scientific">Ogataea polymorpha</name>
    <dbReference type="NCBI Taxonomy" id="460523"/>
    <lineage>
        <taxon>Eukaryota</taxon>
        <taxon>Fungi</taxon>
        <taxon>Dikarya</taxon>
        <taxon>Ascomycota</taxon>
        <taxon>Saccharomycotina</taxon>
        <taxon>Pichiomycetes</taxon>
        <taxon>Pichiales</taxon>
        <taxon>Pichiaceae</taxon>
        <taxon>Ogataea</taxon>
    </lineage>
</organism>
<evidence type="ECO:0000256" key="2">
    <source>
        <dbReference type="ARBA" id="ARBA00005248"/>
    </source>
</evidence>
<dbReference type="Proteomes" id="UP000788993">
    <property type="component" value="Unassembled WGS sequence"/>
</dbReference>
<feature type="transmembrane region" description="Helical" evidence="12">
    <location>
        <begin position="311"/>
        <end position="328"/>
    </location>
</feature>
<dbReference type="InterPro" id="IPR004712">
    <property type="entry name" value="Na+/H+_antiporter_fungi"/>
</dbReference>
<feature type="transmembrane region" description="Helical" evidence="12">
    <location>
        <begin position="251"/>
        <end position="270"/>
    </location>
</feature>
<feature type="transmembrane region" description="Helical" evidence="12">
    <location>
        <begin position="340"/>
        <end position="360"/>
    </location>
</feature>
<keyword evidence="8" id="KW-0406">Ion transport</keyword>
<feature type="transmembrane region" description="Helical" evidence="12">
    <location>
        <begin position="137"/>
        <end position="155"/>
    </location>
</feature>
<dbReference type="InterPro" id="IPR038770">
    <property type="entry name" value="Na+/solute_symporter_sf"/>
</dbReference>
<feature type="transmembrane region" description="Helical" evidence="12">
    <location>
        <begin position="209"/>
        <end position="231"/>
    </location>
</feature>
<accession>A0A9P8NXP1</accession>
<proteinExistence type="inferred from homology"/>
<dbReference type="InterPro" id="IPR006153">
    <property type="entry name" value="Cation/H_exchanger_TM"/>
</dbReference>
<evidence type="ECO:0000313" key="15">
    <source>
        <dbReference type="Proteomes" id="UP000788993"/>
    </source>
</evidence>
<feature type="transmembrane region" description="Helical" evidence="12">
    <location>
        <begin position="416"/>
        <end position="438"/>
    </location>
</feature>
<evidence type="ECO:0000256" key="12">
    <source>
        <dbReference type="SAM" id="Phobius"/>
    </source>
</evidence>
<dbReference type="PANTHER" id="PTHR31382:SF4">
    <property type="entry name" value="NA(+)_H(+) ANTIPORTER"/>
    <property type="match status" value="1"/>
</dbReference>
<keyword evidence="4" id="KW-0050">Antiport</keyword>
<dbReference type="GO" id="GO:0042391">
    <property type="term" value="P:regulation of membrane potential"/>
    <property type="evidence" value="ECO:0007669"/>
    <property type="project" value="InterPro"/>
</dbReference>
<evidence type="ECO:0000256" key="4">
    <source>
        <dbReference type="ARBA" id="ARBA00022449"/>
    </source>
</evidence>
<evidence type="ECO:0000256" key="9">
    <source>
        <dbReference type="ARBA" id="ARBA00023136"/>
    </source>
</evidence>
<dbReference type="GO" id="GO:0030007">
    <property type="term" value="P:intracellular potassium ion homeostasis"/>
    <property type="evidence" value="ECO:0007669"/>
    <property type="project" value="TreeGrafter"/>
</dbReference>
<evidence type="ECO:0000256" key="5">
    <source>
        <dbReference type="ARBA" id="ARBA00022692"/>
    </source>
</evidence>
<sequence>MWHQLEPTQAHIAYVLIGAVSVIFSLVSLVFKEQLFIGEAIVGTFFGSVVGPHVLNWFNPSRWTDNVDNLTFELSRLILVIQLFATGAELPPKYIWKHIRSLNLVLFGAMIYGWLILSLFVWLIFRSVGLNFSDSLLVGSTFVATDPVLAAAIVGKSKFAERIRADVRNLIQAESGSNDGLAFPFVTLSINLILNRPDNIHAGEIVKDWVLVGILYQCAFGILFGVVIGSLGRYSYLFTRSHRWIDNESSLVFYIGLSLIITGLASILGCDDLLASFAAGCAYSWGGQIDFELQPSGDDHTDSEPLRFSSVVDLLLNTAYFVYVGSILPWNEFSPYASELVALGVVFVFLSRIPAMLFLQHITPDIRDWKDALFIGHFGPRGVGSIFCCLLAKHLLETRSSDPSSHETLLKVMWPITTFIVVISVVVHGFSICCFTVYSTAVKVRIERQITSESMEPVEPTDKPKSSTRRRMSKLRVVQPTTDDPDFPKYAYVSRTKVILVNHHGDVIKEFENKHGSVGVASRLVAFREGNQIVIEGNGSEIKRYDLESVA</sequence>
<feature type="transmembrane region" description="Helical" evidence="12">
    <location>
        <begin position="372"/>
        <end position="396"/>
    </location>
</feature>
<reference evidence="14" key="2">
    <citation type="submission" date="2021-01" db="EMBL/GenBank/DDBJ databases">
        <authorList>
            <person name="Schikora-Tamarit M.A."/>
        </authorList>
    </citation>
    <scope>NUCLEOTIDE SEQUENCE</scope>
    <source>
        <strain evidence="14">NCAIM Y.01608</strain>
    </source>
</reference>
<dbReference type="GO" id="GO:0015385">
    <property type="term" value="F:sodium:proton antiporter activity"/>
    <property type="evidence" value="ECO:0007669"/>
    <property type="project" value="InterPro"/>
</dbReference>
<feature type="region of interest" description="Disordered" evidence="11">
    <location>
        <begin position="453"/>
        <end position="480"/>
    </location>
</feature>
<dbReference type="Gene3D" id="1.20.1530.20">
    <property type="match status" value="1"/>
</dbReference>
<comment type="caution">
    <text evidence="14">The sequence shown here is derived from an EMBL/GenBank/DDBJ whole genome shotgun (WGS) entry which is preliminary data.</text>
</comment>
<evidence type="ECO:0000256" key="11">
    <source>
        <dbReference type="SAM" id="MobiDB-lite"/>
    </source>
</evidence>
<keyword evidence="3" id="KW-0813">Transport</keyword>
<evidence type="ECO:0000313" key="14">
    <source>
        <dbReference type="EMBL" id="KAH3661107.1"/>
    </source>
</evidence>